<evidence type="ECO:0000313" key="3">
    <source>
        <dbReference type="RefSeq" id="XP_032323338.1"/>
    </source>
</evidence>
<gene>
    <name evidence="3" type="primary">LOC116659649</name>
</gene>
<evidence type="ECO:0000313" key="2">
    <source>
        <dbReference type="Proteomes" id="UP000694856"/>
    </source>
</evidence>
<organism evidence="2 3">
    <name type="scientific">Camelus ferus</name>
    <name type="common">Wild bactrian camel</name>
    <name type="synonym">Camelus bactrianus ferus</name>
    <dbReference type="NCBI Taxonomy" id="419612"/>
    <lineage>
        <taxon>Eukaryota</taxon>
        <taxon>Metazoa</taxon>
        <taxon>Chordata</taxon>
        <taxon>Craniata</taxon>
        <taxon>Vertebrata</taxon>
        <taxon>Euteleostomi</taxon>
        <taxon>Mammalia</taxon>
        <taxon>Eutheria</taxon>
        <taxon>Laurasiatheria</taxon>
        <taxon>Artiodactyla</taxon>
        <taxon>Tylopoda</taxon>
        <taxon>Camelidae</taxon>
        <taxon>Camelus</taxon>
    </lineage>
</organism>
<dbReference type="KEGG" id="cfr:116659649"/>
<feature type="compositionally biased region" description="Low complexity" evidence="1">
    <location>
        <begin position="9"/>
        <end position="22"/>
    </location>
</feature>
<accession>A0A8B8RZG5</accession>
<protein>
    <submittedName>
        <fullName evidence="3">Uncharacterized protein LOC116659649</fullName>
    </submittedName>
</protein>
<evidence type="ECO:0000256" key="1">
    <source>
        <dbReference type="SAM" id="MobiDB-lite"/>
    </source>
</evidence>
<name>A0A8B8RZG5_CAMFR</name>
<reference evidence="3" key="1">
    <citation type="submission" date="2025-08" db="UniProtKB">
        <authorList>
            <consortium name="RefSeq"/>
        </authorList>
    </citation>
    <scope>IDENTIFICATION</scope>
    <source>
        <tissue evidence="3">Ear skin</tissue>
    </source>
</reference>
<dbReference type="AlphaFoldDB" id="A0A8B8RZG5"/>
<dbReference type="Proteomes" id="UP000694856">
    <property type="component" value="Chromosome 24"/>
</dbReference>
<dbReference type="RefSeq" id="XP_032323338.1">
    <property type="nucleotide sequence ID" value="XM_032467447.1"/>
</dbReference>
<proteinExistence type="predicted"/>
<dbReference type="GeneID" id="116659649"/>
<feature type="region of interest" description="Disordered" evidence="1">
    <location>
        <begin position="1"/>
        <end position="23"/>
    </location>
</feature>
<keyword evidence="2" id="KW-1185">Reference proteome</keyword>
<sequence length="191" mass="20910">MPAGPRVRSSSSEPGISPSGCSALSPGPAQWHGRCSLGLRSSGCKAQLLLAETWEKRAPTLSMLLSPPLVFLPQAPLRTQEWVERLPDLPQGRGPCHHYQLPLGQDPLEAPRAEELYGTTLYDPQLFAFGLHGEVVKQPPTDVAFNLQRLQSGGKESQGHHQVTLHLARVQEPGWGPRQFYGQDPLPLHPV</sequence>